<proteinExistence type="predicted"/>
<sequence>MTHRAWYIGIAGAVLLGVGLFALRFPVLLDTYDQWGWQVECGNGFSADLSQAGAAGQDLVEQCDSALLLRRSWTITLSLIGLTALLAVLVAAIRTPEHQSLVPGRGA</sequence>
<protein>
    <recommendedName>
        <fullName evidence="4">Transmembrane protein</fullName>
    </recommendedName>
</protein>
<keyword evidence="3" id="KW-1185">Reference proteome</keyword>
<name>A0ABT4Q011_9MYCO</name>
<keyword evidence="1" id="KW-0472">Membrane</keyword>
<dbReference type="Proteomes" id="UP001142153">
    <property type="component" value="Unassembled WGS sequence"/>
</dbReference>
<feature type="transmembrane region" description="Helical" evidence="1">
    <location>
        <begin position="73"/>
        <end position="93"/>
    </location>
</feature>
<gene>
    <name evidence="2" type="ORF">O6P37_25215</name>
</gene>
<evidence type="ECO:0000256" key="1">
    <source>
        <dbReference type="SAM" id="Phobius"/>
    </source>
</evidence>
<evidence type="ECO:0000313" key="3">
    <source>
        <dbReference type="Proteomes" id="UP001142153"/>
    </source>
</evidence>
<dbReference type="EMBL" id="JAPZPY010000015">
    <property type="protein sequence ID" value="MCZ8382174.1"/>
    <property type="molecule type" value="Genomic_DNA"/>
</dbReference>
<comment type="caution">
    <text evidence="2">The sequence shown here is derived from an EMBL/GenBank/DDBJ whole genome shotgun (WGS) entry which is preliminary data.</text>
</comment>
<evidence type="ECO:0008006" key="4">
    <source>
        <dbReference type="Google" id="ProtNLM"/>
    </source>
</evidence>
<reference evidence="2" key="1">
    <citation type="submission" date="2022-12" db="EMBL/GenBank/DDBJ databases">
        <authorList>
            <person name="Deng Y."/>
            <person name="Zhang Y.-Q."/>
        </authorList>
    </citation>
    <scope>NUCLEOTIDE SEQUENCE</scope>
    <source>
        <strain evidence="2">CPCC 205372</strain>
    </source>
</reference>
<dbReference type="RefSeq" id="WP_269896645.1">
    <property type="nucleotide sequence ID" value="NZ_JAPZPY010000015.1"/>
</dbReference>
<organism evidence="2 3">
    <name type="scientific">Mycobacterium hippophais</name>
    <dbReference type="NCBI Taxonomy" id="3016340"/>
    <lineage>
        <taxon>Bacteria</taxon>
        <taxon>Bacillati</taxon>
        <taxon>Actinomycetota</taxon>
        <taxon>Actinomycetes</taxon>
        <taxon>Mycobacteriales</taxon>
        <taxon>Mycobacteriaceae</taxon>
        <taxon>Mycobacterium</taxon>
    </lineage>
</organism>
<keyword evidence="1" id="KW-1133">Transmembrane helix</keyword>
<accession>A0ABT4Q011</accession>
<evidence type="ECO:0000313" key="2">
    <source>
        <dbReference type="EMBL" id="MCZ8382174.1"/>
    </source>
</evidence>
<keyword evidence="1" id="KW-0812">Transmembrane</keyword>
<feature type="transmembrane region" description="Helical" evidence="1">
    <location>
        <begin position="7"/>
        <end position="27"/>
    </location>
</feature>